<feature type="compositionally biased region" description="Acidic residues" evidence="1">
    <location>
        <begin position="53"/>
        <end position="73"/>
    </location>
</feature>
<keyword evidence="3" id="KW-1185">Reference proteome</keyword>
<evidence type="ECO:0000256" key="1">
    <source>
        <dbReference type="SAM" id="MobiDB-lite"/>
    </source>
</evidence>
<name>A0AAP0BAG1_9ASPA</name>
<dbReference type="AlphaFoldDB" id="A0AAP0BAG1"/>
<evidence type="ECO:0000313" key="2">
    <source>
        <dbReference type="EMBL" id="KAK8934404.1"/>
    </source>
</evidence>
<proteinExistence type="predicted"/>
<dbReference type="EMBL" id="JBBWWQ010000012">
    <property type="protein sequence ID" value="KAK8934404.1"/>
    <property type="molecule type" value="Genomic_DNA"/>
</dbReference>
<sequence length="149" mass="16330">MMPYVKEAVEVAVCRFIELGNTKEGVVDIPFINLFLELKKRVVTIDQAAKDEAEVDEEDEDEENKVEIEDELDATQNEVQKIIVEGSSHAGHESKSSEFASKSSSLDTDILSEYADSESDGDGNTSGGYSLDDQPSSPTPTTKKLKPLD</sequence>
<evidence type="ECO:0000313" key="3">
    <source>
        <dbReference type="Proteomes" id="UP001418222"/>
    </source>
</evidence>
<feature type="region of interest" description="Disordered" evidence="1">
    <location>
        <begin position="50"/>
        <end position="149"/>
    </location>
</feature>
<organism evidence="2 3">
    <name type="scientific">Platanthera zijinensis</name>
    <dbReference type="NCBI Taxonomy" id="2320716"/>
    <lineage>
        <taxon>Eukaryota</taxon>
        <taxon>Viridiplantae</taxon>
        <taxon>Streptophyta</taxon>
        <taxon>Embryophyta</taxon>
        <taxon>Tracheophyta</taxon>
        <taxon>Spermatophyta</taxon>
        <taxon>Magnoliopsida</taxon>
        <taxon>Liliopsida</taxon>
        <taxon>Asparagales</taxon>
        <taxon>Orchidaceae</taxon>
        <taxon>Orchidoideae</taxon>
        <taxon>Orchideae</taxon>
        <taxon>Orchidinae</taxon>
        <taxon>Platanthera</taxon>
    </lineage>
</organism>
<dbReference type="Proteomes" id="UP001418222">
    <property type="component" value="Unassembled WGS sequence"/>
</dbReference>
<gene>
    <name evidence="2" type="ORF">KSP39_PZI014275</name>
</gene>
<reference evidence="2 3" key="1">
    <citation type="journal article" date="2022" name="Nat. Plants">
        <title>Genomes of leafy and leafless Platanthera orchids illuminate the evolution of mycoheterotrophy.</title>
        <authorList>
            <person name="Li M.H."/>
            <person name="Liu K.W."/>
            <person name="Li Z."/>
            <person name="Lu H.C."/>
            <person name="Ye Q.L."/>
            <person name="Zhang D."/>
            <person name="Wang J.Y."/>
            <person name="Li Y.F."/>
            <person name="Zhong Z.M."/>
            <person name="Liu X."/>
            <person name="Yu X."/>
            <person name="Liu D.K."/>
            <person name="Tu X.D."/>
            <person name="Liu B."/>
            <person name="Hao Y."/>
            <person name="Liao X.Y."/>
            <person name="Jiang Y.T."/>
            <person name="Sun W.H."/>
            <person name="Chen J."/>
            <person name="Chen Y.Q."/>
            <person name="Ai Y."/>
            <person name="Zhai J.W."/>
            <person name="Wu S.S."/>
            <person name="Zhou Z."/>
            <person name="Hsiao Y.Y."/>
            <person name="Wu W.L."/>
            <person name="Chen Y.Y."/>
            <person name="Lin Y.F."/>
            <person name="Hsu J.L."/>
            <person name="Li C.Y."/>
            <person name="Wang Z.W."/>
            <person name="Zhao X."/>
            <person name="Zhong W.Y."/>
            <person name="Ma X.K."/>
            <person name="Ma L."/>
            <person name="Huang J."/>
            <person name="Chen G.Z."/>
            <person name="Huang M.Z."/>
            <person name="Huang L."/>
            <person name="Peng D.H."/>
            <person name="Luo Y.B."/>
            <person name="Zou S.Q."/>
            <person name="Chen S.P."/>
            <person name="Lan S."/>
            <person name="Tsai W.C."/>
            <person name="Van de Peer Y."/>
            <person name="Liu Z.J."/>
        </authorList>
    </citation>
    <scope>NUCLEOTIDE SEQUENCE [LARGE SCALE GENOMIC DNA]</scope>
    <source>
        <strain evidence="2">Lor287</strain>
    </source>
</reference>
<protein>
    <submittedName>
        <fullName evidence="2">Uncharacterized protein</fullName>
    </submittedName>
</protein>
<accession>A0AAP0BAG1</accession>
<feature type="compositionally biased region" description="Polar residues" evidence="1">
    <location>
        <begin position="133"/>
        <end position="142"/>
    </location>
</feature>
<comment type="caution">
    <text evidence="2">The sequence shown here is derived from an EMBL/GenBank/DDBJ whole genome shotgun (WGS) entry which is preliminary data.</text>
</comment>